<dbReference type="EMBL" id="JADEXP010000036">
    <property type="protein sequence ID" value="MBE9066311.1"/>
    <property type="molecule type" value="Genomic_DNA"/>
</dbReference>
<evidence type="ECO:0000313" key="2">
    <source>
        <dbReference type="EMBL" id="MBE9066311.1"/>
    </source>
</evidence>
<proteinExistence type="predicted"/>
<keyword evidence="1" id="KW-0732">Signal</keyword>
<keyword evidence="3" id="KW-1185">Reference proteome</keyword>
<organism evidence="2 3">
    <name type="scientific">Leptolyngbya cf. ectocarpi LEGE 11479</name>
    <dbReference type="NCBI Taxonomy" id="1828722"/>
    <lineage>
        <taxon>Bacteria</taxon>
        <taxon>Bacillati</taxon>
        <taxon>Cyanobacteriota</taxon>
        <taxon>Cyanophyceae</taxon>
        <taxon>Leptolyngbyales</taxon>
        <taxon>Leptolyngbyaceae</taxon>
        <taxon>Leptolyngbya group</taxon>
        <taxon>Leptolyngbya</taxon>
    </lineage>
</organism>
<dbReference type="AlphaFoldDB" id="A0A928ZT36"/>
<name>A0A928ZT36_LEPEC</name>
<evidence type="ECO:0000313" key="3">
    <source>
        <dbReference type="Proteomes" id="UP000615026"/>
    </source>
</evidence>
<evidence type="ECO:0000256" key="1">
    <source>
        <dbReference type="SAM" id="SignalP"/>
    </source>
</evidence>
<comment type="caution">
    <text evidence="2">The sequence shown here is derived from an EMBL/GenBank/DDBJ whole genome shotgun (WGS) entry which is preliminary data.</text>
</comment>
<feature type="chain" id="PRO_5037969611" evidence="1">
    <location>
        <begin position="24"/>
        <end position="56"/>
    </location>
</feature>
<protein>
    <submittedName>
        <fullName evidence="2">Uncharacterized protein</fullName>
    </submittedName>
</protein>
<reference evidence="2" key="1">
    <citation type="submission" date="2020-10" db="EMBL/GenBank/DDBJ databases">
        <authorList>
            <person name="Castelo-Branco R."/>
            <person name="Eusebio N."/>
            <person name="Adriana R."/>
            <person name="Vieira A."/>
            <person name="Brugerolle De Fraissinette N."/>
            <person name="Rezende De Castro R."/>
            <person name="Schneider M.P."/>
            <person name="Vasconcelos V."/>
            <person name="Leao P.N."/>
        </authorList>
    </citation>
    <scope>NUCLEOTIDE SEQUENCE</scope>
    <source>
        <strain evidence="2">LEGE 11479</strain>
    </source>
</reference>
<feature type="signal peptide" evidence="1">
    <location>
        <begin position="1"/>
        <end position="23"/>
    </location>
</feature>
<dbReference type="RefSeq" id="WP_193991979.1">
    <property type="nucleotide sequence ID" value="NZ_JADEXP010000036.1"/>
</dbReference>
<accession>A0A928ZT36</accession>
<sequence length="56" mass="6368">MPPIFFVSFPFILLLLLSRGADATSTQPKSTKLSIEKVIDIIDNEDEIIIVRKKKH</sequence>
<dbReference type="Proteomes" id="UP000615026">
    <property type="component" value="Unassembled WGS sequence"/>
</dbReference>
<gene>
    <name evidence="2" type="ORF">IQ260_06560</name>
</gene>